<feature type="region of interest" description="Disordered" evidence="1">
    <location>
        <begin position="312"/>
        <end position="342"/>
    </location>
</feature>
<keyword evidence="3" id="KW-1185">Reference proteome</keyword>
<evidence type="ECO:0000313" key="2">
    <source>
        <dbReference type="EMBL" id="CAH0387092.1"/>
    </source>
</evidence>
<dbReference type="Proteomes" id="UP001152759">
    <property type="component" value="Chromosome 3"/>
</dbReference>
<name>A0A9P0F2L6_BEMTA</name>
<evidence type="ECO:0000256" key="1">
    <source>
        <dbReference type="SAM" id="MobiDB-lite"/>
    </source>
</evidence>
<accession>A0A9P0F2L6</accession>
<organism evidence="2 3">
    <name type="scientific">Bemisia tabaci</name>
    <name type="common">Sweetpotato whitefly</name>
    <name type="synonym">Aleurodes tabaci</name>
    <dbReference type="NCBI Taxonomy" id="7038"/>
    <lineage>
        <taxon>Eukaryota</taxon>
        <taxon>Metazoa</taxon>
        <taxon>Ecdysozoa</taxon>
        <taxon>Arthropoda</taxon>
        <taxon>Hexapoda</taxon>
        <taxon>Insecta</taxon>
        <taxon>Pterygota</taxon>
        <taxon>Neoptera</taxon>
        <taxon>Paraneoptera</taxon>
        <taxon>Hemiptera</taxon>
        <taxon>Sternorrhyncha</taxon>
        <taxon>Aleyrodoidea</taxon>
        <taxon>Aleyrodidae</taxon>
        <taxon>Aleyrodinae</taxon>
        <taxon>Bemisia</taxon>
    </lineage>
</organism>
<dbReference type="EMBL" id="OU963864">
    <property type="protein sequence ID" value="CAH0387092.1"/>
    <property type="molecule type" value="Genomic_DNA"/>
</dbReference>
<evidence type="ECO:0000313" key="3">
    <source>
        <dbReference type="Proteomes" id="UP001152759"/>
    </source>
</evidence>
<dbReference type="PANTHER" id="PTHR47018:SF3">
    <property type="entry name" value="MYCBP-ASSOCIATED PROTEIN"/>
    <property type="match status" value="1"/>
</dbReference>
<reference evidence="2" key="1">
    <citation type="submission" date="2021-12" db="EMBL/GenBank/DDBJ databases">
        <authorList>
            <person name="King R."/>
        </authorList>
    </citation>
    <scope>NUCLEOTIDE SEQUENCE</scope>
</reference>
<protein>
    <submittedName>
        <fullName evidence="2">Uncharacterized protein</fullName>
    </submittedName>
</protein>
<gene>
    <name evidence="2" type="ORF">BEMITA_LOCUS6146</name>
</gene>
<dbReference type="AlphaFoldDB" id="A0A9P0F2L6"/>
<sequence>MIPIFFACDHYNYARYLVVYFLTLLNLKNSHPGAEELLRNNGFSVNRSAIPGSRNAVDITIEQTINRSAKCSGGIIGFSRNFWAYTRWCVTRHERAKYVEVLMEKTDIQHSSDSAHRDLKSSQIKLSEESIRKVIEAFGQFFNPFEVETKEDLFCLSSGRPLPRTVDVRLLKINEIGQSDFSNFIQDRMITKEISFHDPIKRNNIKTFKVLQEKRTVSTTQNKLVEIRAERNLFGRILLLSQNHELNLEEILSYSLSPIPWALATADGASPQIPPPEEHGWKLLNNGALDFEWVSGEIMPRNLIDLLDSTDESEELNSDVDEPPEFENLEDEIFADLEEDDD</sequence>
<proteinExistence type="predicted"/>
<dbReference type="PANTHER" id="PTHR47018">
    <property type="entry name" value="CXC DOMAIN-CONTAINING PROTEIN-RELATED"/>
    <property type="match status" value="1"/>
</dbReference>